<comment type="caution">
    <text evidence="2">The sequence shown here is derived from an EMBL/GenBank/DDBJ whole genome shotgun (WGS) entry which is preliminary data.</text>
</comment>
<dbReference type="Pfam" id="PF12770">
    <property type="entry name" value="CHAT"/>
    <property type="match status" value="1"/>
</dbReference>
<proteinExistence type="predicted"/>
<organism evidence="2 3">
    <name type="scientific">Actinoplanes aureus</name>
    <dbReference type="NCBI Taxonomy" id="2792083"/>
    <lineage>
        <taxon>Bacteria</taxon>
        <taxon>Bacillati</taxon>
        <taxon>Actinomycetota</taxon>
        <taxon>Actinomycetes</taxon>
        <taxon>Micromonosporales</taxon>
        <taxon>Micromonosporaceae</taxon>
        <taxon>Actinoplanes</taxon>
    </lineage>
</organism>
<evidence type="ECO:0000313" key="3">
    <source>
        <dbReference type="Proteomes" id="UP000598146"/>
    </source>
</evidence>
<sequence length="1066" mass="114507">MRYRDPFGLMRFRIPFGYLPIDAASFIGHAELESWTCPGRRAVLALQPRQAPDTASAREWLSAVAENLPPPWRDSVGNFTLRRDDKSAWTTSWTAIDDVEQLAVVRGGDLDMVVTLSGGTQSLRASAADLREILSTVQVPYPAAPDGWVHGALHATPAQAARHRFQEVYCSGHVQGYELLRLILACEAEATGPTELRLARDAAERGLDPRSSITLTPSEATFIGRIRDRVDAALTEALRPYRLPADGLDAHTQGLLQLAATLLAGLADAFEKSPAEGLDNGESAVQLVLMAATGLPGLVADLAVRYRDVYAVRPEPTVSADARRGSLLLDMLARLSHSLARYEGAAGRDDRRRQTSRLNLASLDLLDQVANAEIVIADMPLPHLRAAEYLLAASDALPSLHSASALFDKGARLYSALGSDERVEELMVQVKELLTVVRDVTSGPVRRVVLPAAGLRRHPAQPGELPDRLARLGRAELVEIEAEEVQRSGGATEALELLGRHASDAAACGVIHPMVMRFLHLAAGAAVAATRQERLNAAVAEQIADGAIRVADALRLRNRVGEDRLQHADSLLIEEVYLRGAGFALDHDDVPGAISLADRAKGRGTLEQLALDDSSADFGIDLVDDQDWPDPPLERLRYLTTRVGAAIAVDSMLHPATEPIDGDGVRAMTMTTFDNVLVVQPIGGRVALMVLTNGFDSSVVESPVRAAELSRLCYAAQRQMHIHGTLRGAAGARPEPTDDLDGALRELRRALITPVEHLLQPGFQLTVVPYRELTLIPWGLLPDADGRPLSDDFAIALAPSVSILAALRERSHLFSGGTLRAYVAADPDLKPRDRARGLVALPQARLEANTVSRWVKQVTGMVDVITRVGGDATDRSFRTETAGASLLHLATHAVLREPAVDSVLYFTPAAGSAGTVTPADIEQLRLDDTIVFLAACDTGQGRVTSDGILGLGDAFLRAGAQAVVLSLTKVSDAATGLLADAFYRALTTREASVAQALQAASAATRDQVLGPGLIEDGVRLPPDPALWGSFFVLGDGHCKLPNHPMPLTWSRIGQARRPRDRSSDDH</sequence>
<dbReference type="InterPro" id="IPR024983">
    <property type="entry name" value="CHAT_dom"/>
</dbReference>
<dbReference type="RefSeq" id="WP_196418793.1">
    <property type="nucleotide sequence ID" value="NZ_JADQTO010000024.1"/>
</dbReference>
<keyword evidence="3" id="KW-1185">Reference proteome</keyword>
<evidence type="ECO:0000313" key="2">
    <source>
        <dbReference type="EMBL" id="MBG0567021.1"/>
    </source>
</evidence>
<reference evidence="2" key="1">
    <citation type="submission" date="2020-11" db="EMBL/GenBank/DDBJ databases">
        <title>Isolation and identification of active actinomycetes.</title>
        <authorList>
            <person name="Sun X."/>
        </authorList>
    </citation>
    <scope>NUCLEOTIDE SEQUENCE</scope>
    <source>
        <strain evidence="2">NEAU-A11</strain>
    </source>
</reference>
<evidence type="ECO:0000259" key="1">
    <source>
        <dbReference type="Pfam" id="PF12770"/>
    </source>
</evidence>
<dbReference type="AlphaFoldDB" id="A0A931CGZ1"/>
<dbReference type="EMBL" id="JADQTO010000024">
    <property type="protein sequence ID" value="MBG0567021.1"/>
    <property type="molecule type" value="Genomic_DNA"/>
</dbReference>
<dbReference type="Proteomes" id="UP000598146">
    <property type="component" value="Unassembled WGS sequence"/>
</dbReference>
<accession>A0A931CGZ1</accession>
<gene>
    <name evidence="2" type="ORF">I4J89_36795</name>
</gene>
<protein>
    <submittedName>
        <fullName evidence="2">CHAT domain-containing protein</fullName>
    </submittedName>
</protein>
<name>A0A931CGZ1_9ACTN</name>
<feature type="domain" description="CHAT" evidence="1">
    <location>
        <begin position="743"/>
        <end position="1035"/>
    </location>
</feature>